<feature type="chain" id="PRO_5032309647" evidence="7">
    <location>
        <begin position="22"/>
        <end position="264"/>
    </location>
</feature>
<keyword evidence="5" id="KW-0472">Membrane</keyword>
<evidence type="ECO:0000313" key="9">
    <source>
        <dbReference type="Proteomes" id="UP000664859"/>
    </source>
</evidence>
<proteinExistence type="inferred from homology"/>
<name>A0A835YMP8_9STRA</name>
<comment type="similarity">
    <text evidence="2 6">Belongs to the peroxisomal membrane protein PXMP2/4 family.</text>
</comment>
<dbReference type="GO" id="GO:0005737">
    <property type="term" value="C:cytoplasm"/>
    <property type="evidence" value="ECO:0007669"/>
    <property type="project" value="TreeGrafter"/>
</dbReference>
<gene>
    <name evidence="8" type="ORF">JKP88DRAFT_261516</name>
</gene>
<protein>
    <submittedName>
        <fullName evidence="8">Uncharacterized protein</fullName>
    </submittedName>
</protein>
<feature type="signal peptide" evidence="7">
    <location>
        <begin position="1"/>
        <end position="21"/>
    </location>
</feature>
<dbReference type="OrthoDB" id="430207at2759"/>
<dbReference type="PANTHER" id="PTHR11266:SF80">
    <property type="entry name" value="PEROXISOMAL MEMBRANE PROTEIN 2"/>
    <property type="match status" value="1"/>
</dbReference>
<evidence type="ECO:0000256" key="2">
    <source>
        <dbReference type="ARBA" id="ARBA00006824"/>
    </source>
</evidence>
<sequence length="264" mass="29493">MHRVRLALLVIALLCASAVRAFASVPSITNGKQLNRIQMRNREQEQADVRRRVLATMAVQGGGDAKPSRGAPQQLWNKYLGQLDRRPLITKAWTSTIIGCIGDTIAQVLEARTKGIPFVFDTQRTAIYIFCAVAIGSTAVHYWYNFLDQKVANPNTVKGKWNRVFRQLAVDQTVGCTVLNAGFYIVHTIVSAVVMGRVFPLGALADTITGKLSREMWPMLINNWKLWPAANFINFSLVPPQLRVLFANFVAIFWNIYLSGSANR</sequence>
<evidence type="ECO:0000256" key="6">
    <source>
        <dbReference type="RuleBase" id="RU363053"/>
    </source>
</evidence>
<dbReference type="EMBL" id="JAFCMP010000536">
    <property type="protein sequence ID" value="KAG5176435.1"/>
    <property type="molecule type" value="Genomic_DNA"/>
</dbReference>
<dbReference type="AlphaFoldDB" id="A0A835YMP8"/>
<keyword evidence="7" id="KW-0732">Signal</keyword>
<keyword evidence="9" id="KW-1185">Reference proteome</keyword>
<evidence type="ECO:0000256" key="1">
    <source>
        <dbReference type="ARBA" id="ARBA00004141"/>
    </source>
</evidence>
<keyword evidence="3" id="KW-0812">Transmembrane</keyword>
<organism evidence="8 9">
    <name type="scientific">Tribonema minus</name>
    <dbReference type="NCBI Taxonomy" id="303371"/>
    <lineage>
        <taxon>Eukaryota</taxon>
        <taxon>Sar</taxon>
        <taxon>Stramenopiles</taxon>
        <taxon>Ochrophyta</taxon>
        <taxon>PX clade</taxon>
        <taxon>Xanthophyceae</taxon>
        <taxon>Tribonematales</taxon>
        <taxon>Tribonemataceae</taxon>
        <taxon>Tribonema</taxon>
    </lineage>
</organism>
<evidence type="ECO:0000313" key="8">
    <source>
        <dbReference type="EMBL" id="KAG5176435.1"/>
    </source>
</evidence>
<dbReference type="InterPro" id="IPR007248">
    <property type="entry name" value="Mpv17_PMP22"/>
</dbReference>
<dbReference type="Proteomes" id="UP000664859">
    <property type="component" value="Unassembled WGS sequence"/>
</dbReference>
<comment type="subcellular location">
    <subcellularLocation>
        <location evidence="1">Membrane</location>
        <topology evidence="1">Multi-pass membrane protein</topology>
    </subcellularLocation>
</comment>
<dbReference type="GO" id="GO:0016020">
    <property type="term" value="C:membrane"/>
    <property type="evidence" value="ECO:0007669"/>
    <property type="project" value="UniProtKB-SubCell"/>
</dbReference>
<accession>A0A835YMP8</accession>
<evidence type="ECO:0000256" key="5">
    <source>
        <dbReference type="ARBA" id="ARBA00023136"/>
    </source>
</evidence>
<evidence type="ECO:0000256" key="3">
    <source>
        <dbReference type="ARBA" id="ARBA00022692"/>
    </source>
</evidence>
<reference evidence="8" key="1">
    <citation type="submission" date="2021-02" db="EMBL/GenBank/DDBJ databases">
        <title>First Annotated Genome of the Yellow-green Alga Tribonema minus.</title>
        <authorList>
            <person name="Mahan K.M."/>
        </authorList>
    </citation>
    <scope>NUCLEOTIDE SEQUENCE</scope>
    <source>
        <strain evidence="8">UTEX B ZZ1240</strain>
    </source>
</reference>
<evidence type="ECO:0000256" key="4">
    <source>
        <dbReference type="ARBA" id="ARBA00022989"/>
    </source>
</evidence>
<dbReference type="PANTHER" id="PTHR11266">
    <property type="entry name" value="PEROXISOMAL MEMBRANE PROTEIN 2, PXMP2 MPV17"/>
    <property type="match status" value="1"/>
</dbReference>
<dbReference type="Pfam" id="PF04117">
    <property type="entry name" value="Mpv17_PMP22"/>
    <property type="match status" value="1"/>
</dbReference>
<keyword evidence="4" id="KW-1133">Transmembrane helix</keyword>
<comment type="caution">
    <text evidence="8">The sequence shown here is derived from an EMBL/GenBank/DDBJ whole genome shotgun (WGS) entry which is preliminary data.</text>
</comment>
<evidence type="ECO:0000256" key="7">
    <source>
        <dbReference type="SAM" id="SignalP"/>
    </source>
</evidence>